<evidence type="ECO:0000313" key="2">
    <source>
        <dbReference type="EMBL" id="QMR42909.1"/>
    </source>
</evidence>
<dbReference type="Proteomes" id="UP000514462">
    <property type="component" value="Plasmid pRHBSTW-00938_2"/>
</dbReference>
<name>A0AAP9R306_KLEAE</name>
<reference evidence="3" key="1">
    <citation type="submission" date="2020-06" db="EMBL/GenBank/DDBJ databases">
        <title>REHAB project genomes.</title>
        <authorList>
            <person name="Shaw L.P."/>
        </authorList>
    </citation>
    <scope>NUCLEOTIDE SEQUENCE [LARGE SCALE GENOMIC DNA]</scope>
    <source>
        <strain evidence="3">RHBSTW-00938</strain>
        <plasmid evidence="3">prhbstw-00938_2</plasmid>
    </source>
</reference>
<evidence type="ECO:0000313" key="3">
    <source>
        <dbReference type="Proteomes" id="UP000514462"/>
    </source>
</evidence>
<keyword evidence="1" id="KW-0472">Membrane</keyword>
<gene>
    <name evidence="2" type="ORF">HV331_25690</name>
</gene>
<sequence length="227" mass="24849">MYELIYRTGRLFGRLFHPLTCYRAWCGGSIAGRIYRTLRFAWRLLVLRPATLAGLVLVVTFLYQKMHGTAVPYWQGVLLTQAASYQGAPAGFVMRMSGCLTEKTTSQEAAVSLLPEPDCEPRRVAVNIVRVAQSDIAVFTAFYITLVVLSFIWMGLSGQVLPVATEKGEKGGRAGSANMRSSRSQIIHTGDSIVVVTPEGEYHTLFVDKAGHLVATGNATSGTEEDR</sequence>
<protein>
    <submittedName>
        <fullName evidence="2">Uncharacterized protein</fullName>
    </submittedName>
</protein>
<accession>A0AAP9R306</accession>
<keyword evidence="1" id="KW-0812">Transmembrane</keyword>
<organism evidence="2 3">
    <name type="scientific">Klebsiella aerogenes</name>
    <name type="common">Enterobacter aerogenes</name>
    <dbReference type="NCBI Taxonomy" id="548"/>
    <lineage>
        <taxon>Bacteria</taxon>
        <taxon>Pseudomonadati</taxon>
        <taxon>Pseudomonadota</taxon>
        <taxon>Gammaproteobacteria</taxon>
        <taxon>Enterobacterales</taxon>
        <taxon>Enterobacteriaceae</taxon>
        <taxon>Klebsiella/Raoultella group</taxon>
        <taxon>Klebsiella</taxon>
    </lineage>
</organism>
<dbReference type="EMBL" id="CP055905">
    <property type="protein sequence ID" value="QMR42909.1"/>
    <property type="molecule type" value="Genomic_DNA"/>
</dbReference>
<feature type="transmembrane region" description="Helical" evidence="1">
    <location>
        <begin position="40"/>
        <end position="63"/>
    </location>
</feature>
<keyword evidence="2" id="KW-0614">Plasmid</keyword>
<evidence type="ECO:0000256" key="1">
    <source>
        <dbReference type="SAM" id="Phobius"/>
    </source>
</evidence>
<feature type="transmembrane region" description="Helical" evidence="1">
    <location>
        <begin position="136"/>
        <end position="156"/>
    </location>
</feature>
<geneLocation type="plasmid" evidence="3">
    <name>prhbstw-00938_2</name>
</geneLocation>
<keyword evidence="1" id="KW-1133">Transmembrane helix</keyword>
<dbReference type="RefSeq" id="WP_182015681.1">
    <property type="nucleotide sequence ID" value="NZ_CP055905.1"/>
</dbReference>
<dbReference type="AlphaFoldDB" id="A0AAP9R306"/>
<proteinExistence type="predicted"/>